<gene>
    <name evidence="2" type="ORF">GCM10009114_07830</name>
</gene>
<evidence type="ECO:0000313" key="2">
    <source>
        <dbReference type="EMBL" id="GAA0853868.1"/>
    </source>
</evidence>
<accession>A0ABP3WPK7</accession>
<reference evidence="3" key="1">
    <citation type="journal article" date="2019" name="Int. J. Syst. Evol. Microbiol.">
        <title>The Global Catalogue of Microorganisms (GCM) 10K type strain sequencing project: providing services to taxonomists for standard genome sequencing and annotation.</title>
        <authorList>
            <consortium name="The Broad Institute Genomics Platform"/>
            <consortium name="The Broad Institute Genome Sequencing Center for Infectious Disease"/>
            <person name="Wu L."/>
            <person name="Ma J."/>
        </authorList>
    </citation>
    <scope>NUCLEOTIDE SEQUENCE [LARGE SCALE GENOMIC DNA]</scope>
    <source>
        <strain evidence="3">JCM 15896</strain>
    </source>
</reference>
<evidence type="ECO:0000313" key="3">
    <source>
        <dbReference type="Proteomes" id="UP001500359"/>
    </source>
</evidence>
<feature type="compositionally biased region" description="Basic and acidic residues" evidence="1">
    <location>
        <begin position="29"/>
        <end position="42"/>
    </location>
</feature>
<protein>
    <recommendedName>
        <fullName evidence="4">TIGR03899 family protein</fullName>
    </recommendedName>
</protein>
<dbReference type="EMBL" id="BAAAFD010000002">
    <property type="protein sequence ID" value="GAA0853868.1"/>
    <property type="molecule type" value="Genomic_DNA"/>
</dbReference>
<dbReference type="Proteomes" id="UP001500359">
    <property type="component" value="Unassembled WGS sequence"/>
</dbReference>
<proteinExistence type="predicted"/>
<dbReference type="Pfam" id="PF10987">
    <property type="entry name" value="DUF2806"/>
    <property type="match status" value="1"/>
</dbReference>
<sequence>MKIETNVPPSALIKTDAAEVKVASSAPKDTTKAARSDGKQPAPVKDKMLQWFARAGIVPSNYSAIEQDIGKRVTRHQFVKAQRKLKNLERILELASNYSFEQSTSEEIDPDWFFSFIELAEDINAPAMQELWGKIYAVEISHPGSFSMKTLHILKSLTHKDAKLFKIAVSLSSRKKGEHGLKIIVGYHQKPSLLSMLRLAKHHQVNIAAHGLAYPDLLSLMDLGLIYSSEIETGELNIDSRSQYRCGPETYYLSPKKRGLSLTYYKLTSTGVELARLIHGKAKSRYLEELFQVLAVDFDLY</sequence>
<evidence type="ECO:0000256" key="1">
    <source>
        <dbReference type="SAM" id="MobiDB-lite"/>
    </source>
</evidence>
<dbReference type="NCBIfam" id="TIGR03899">
    <property type="entry name" value="TIGR03899 family protein"/>
    <property type="match status" value="1"/>
</dbReference>
<name>A0ABP3WPK7_9ALTE</name>
<feature type="region of interest" description="Disordered" evidence="1">
    <location>
        <begin position="18"/>
        <end position="42"/>
    </location>
</feature>
<comment type="caution">
    <text evidence="2">The sequence shown here is derived from an EMBL/GenBank/DDBJ whole genome shotgun (WGS) entry which is preliminary data.</text>
</comment>
<keyword evidence="3" id="KW-1185">Reference proteome</keyword>
<evidence type="ECO:0008006" key="4">
    <source>
        <dbReference type="Google" id="ProtNLM"/>
    </source>
</evidence>
<dbReference type="RefSeq" id="WP_343856738.1">
    <property type="nucleotide sequence ID" value="NZ_BAAAFD010000002.1"/>
</dbReference>
<organism evidence="2 3">
    <name type="scientific">Aliiglaciecola litoralis</name>
    <dbReference type="NCBI Taxonomy" id="582857"/>
    <lineage>
        <taxon>Bacteria</taxon>
        <taxon>Pseudomonadati</taxon>
        <taxon>Pseudomonadota</taxon>
        <taxon>Gammaproteobacteria</taxon>
        <taxon>Alteromonadales</taxon>
        <taxon>Alteromonadaceae</taxon>
        <taxon>Aliiglaciecola</taxon>
    </lineage>
</organism>
<dbReference type="InterPro" id="IPR021254">
    <property type="entry name" value="DUF2806"/>
</dbReference>